<dbReference type="PRINTS" id="PR00700">
    <property type="entry name" value="PRTYPHPHTASE"/>
</dbReference>
<protein>
    <submittedName>
        <fullName evidence="3">Tyrosine-protein phosphatase domain-containing protein</fullName>
    </submittedName>
</protein>
<keyword evidence="2" id="KW-1185">Reference proteome</keyword>
<dbReference type="InterPro" id="IPR000242">
    <property type="entry name" value="PTP_cat"/>
</dbReference>
<dbReference type="PANTHER" id="PTHR19134">
    <property type="entry name" value="RECEPTOR-TYPE TYROSINE-PROTEIN PHOSPHATASE"/>
    <property type="match status" value="1"/>
</dbReference>
<dbReference type="SUPFAM" id="SSF52799">
    <property type="entry name" value="(Phosphotyrosine protein) phosphatases II"/>
    <property type="match status" value="1"/>
</dbReference>
<dbReference type="Proteomes" id="UP000095287">
    <property type="component" value="Unplaced"/>
</dbReference>
<dbReference type="GO" id="GO:0004725">
    <property type="term" value="F:protein tyrosine phosphatase activity"/>
    <property type="evidence" value="ECO:0007669"/>
    <property type="project" value="InterPro"/>
</dbReference>
<accession>A0A1I7ZUX3</accession>
<dbReference type="InterPro" id="IPR029021">
    <property type="entry name" value="Prot-tyrosine_phosphatase-like"/>
</dbReference>
<organism evidence="2 3">
    <name type="scientific">Steinernema glaseri</name>
    <dbReference type="NCBI Taxonomy" id="37863"/>
    <lineage>
        <taxon>Eukaryota</taxon>
        <taxon>Metazoa</taxon>
        <taxon>Ecdysozoa</taxon>
        <taxon>Nematoda</taxon>
        <taxon>Chromadorea</taxon>
        <taxon>Rhabditida</taxon>
        <taxon>Tylenchina</taxon>
        <taxon>Panagrolaimomorpha</taxon>
        <taxon>Strongyloidoidea</taxon>
        <taxon>Steinernematidae</taxon>
        <taxon>Steinernema</taxon>
    </lineage>
</organism>
<dbReference type="Pfam" id="PF00102">
    <property type="entry name" value="Y_phosphatase"/>
    <property type="match status" value="1"/>
</dbReference>
<name>A0A1I7ZUX3_9BILA</name>
<dbReference type="InterPro" id="IPR050348">
    <property type="entry name" value="Protein-Tyr_Phosphatase"/>
</dbReference>
<dbReference type="SMART" id="SM00194">
    <property type="entry name" value="PTPc"/>
    <property type="match status" value="1"/>
</dbReference>
<dbReference type="AlphaFoldDB" id="A0A1I7ZUX3"/>
<dbReference type="Gene3D" id="3.90.190.10">
    <property type="entry name" value="Protein tyrosine phosphatase superfamily"/>
    <property type="match status" value="1"/>
</dbReference>
<dbReference type="PANTHER" id="PTHR19134:SF531">
    <property type="entry name" value="TYROSINE-PROTEIN PHOSPHATASE LAR"/>
    <property type="match status" value="1"/>
</dbReference>
<feature type="domain" description="Tyrosine-protein phosphatase" evidence="1">
    <location>
        <begin position="15"/>
        <end position="167"/>
    </location>
</feature>
<evidence type="ECO:0000313" key="3">
    <source>
        <dbReference type="WBParaSite" id="L893_g29869.t1"/>
    </source>
</evidence>
<sequence>MLHQHQMNYDRVSGLELEFRTLGTLRNLNSRCDVGNLPINRPKNRTAMIVPFDSTRVVLQMIPTVEGSDYVNASWIDGYTQRNAYIATQAPLPNTVSDFWRMVWEQESSIIAMLNSSNEFAAGRHQEIFCQYWPSESSSKFGSIVVEPVAEYNMTQYVLREFKMTDTLMTDTLVNRIFADGAAL</sequence>
<evidence type="ECO:0000313" key="2">
    <source>
        <dbReference type="Proteomes" id="UP000095287"/>
    </source>
</evidence>
<evidence type="ECO:0000259" key="1">
    <source>
        <dbReference type="PROSITE" id="PS50055"/>
    </source>
</evidence>
<reference evidence="3" key="1">
    <citation type="submission" date="2016-11" db="UniProtKB">
        <authorList>
            <consortium name="WormBaseParasite"/>
        </authorList>
    </citation>
    <scope>IDENTIFICATION</scope>
</reference>
<proteinExistence type="predicted"/>
<dbReference type="PROSITE" id="PS50055">
    <property type="entry name" value="TYR_PHOSPHATASE_PTP"/>
    <property type="match status" value="1"/>
</dbReference>
<dbReference type="WBParaSite" id="L893_g29869.t1">
    <property type="protein sequence ID" value="L893_g29869.t1"/>
    <property type="gene ID" value="L893_g29869"/>
</dbReference>